<comment type="function">
    <text evidence="9">Functions as a component of the nuclear pore complex (NPC).</text>
</comment>
<dbReference type="GO" id="GO:0031965">
    <property type="term" value="C:nuclear membrane"/>
    <property type="evidence" value="ECO:0007669"/>
    <property type="project" value="UniProtKB-UniRule"/>
</dbReference>
<keyword evidence="7 9" id="KW-0906">Nuclear pore complex</keyword>
<dbReference type="InterPro" id="IPR011502">
    <property type="entry name" value="Nucleoporin_Nup85"/>
</dbReference>
<keyword evidence="5 9" id="KW-0653">Protein transport</keyword>
<dbReference type="GO" id="GO:0006406">
    <property type="term" value="P:mRNA export from nucleus"/>
    <property type="evidence" value="ECO:0007669"/>
    <property type="project" value="TreeGrafter"/>
</dbReference>
<dbReference type="PANTHER" id="PTHR13373">
    <property type="entry name" value="FROUNT PROTEIN-RELATED"/>
    <property type="match status" value="1"/>
</dbReference>
<evidence type="ECO:0000256" key="2">
    <source>
        <dbReference type="ARBA" id="ARBA00005573"/>
    </source>
</evidence>
<keyword evidence="3 9" id="KW-0813">Transport</keyword>
<evidence type="ECO:0000256" key="8">
    <source>
        <dbReference type="ARBA" id="ARBA00023242"/>
    </source>
</evidence>
<reference evidence="11" key="1">
    <citation type="submission" date="2020-01" db="EMBL/GenBank/DDBJ databases">
        <authorList>
            <consortium name="DOE Joint Genome Institute"/>
            <person name="Haridas S."/>
            <person name="Albert R."/>
            <person name="Binder M."/>
            <person name="Bloem J."/>
            <person name="Labutti K."/>
            <person name="Salamov A."/>
            <person name="Andreopoulos B."/>
            <person name="Baker S.E."/>
            <person name="Barry K."/>
            <person name="Bills G."/>
            <person name="Bluhm B.H."/>
            <person name="Cannon C."/>
            <person name="Castanera R."/>
            <person name="Culley D.E."/>
            <person name="Daum C."/>
            <person name="Ezra D."/>
            <person name="Gonzalez J.B."/>
            <person name="Henrissat B."/>
            <person name="Kuo A."/>
            <person name="Liang C."/>
            <person name="Lipzen A."/>
            <person name="Lutzoni F."/>
            <person name="Magnuson J."/>
            <person name="Mondo S."/>
            <person name="Nolan M."/>
            <person name="Ohm R."/>
            <person name="Pangilinan J."/>
            <person name="Park H.-J."/>
            <person name="Ramirez L."/>
            <person name="Alfaro M."/>
            <person name="Sun H."/>
            <person name="Tritt A."/>
            <person name="Yoshinaga Y."/>
            <person name="Zwiers L.-H."/>
            <person name="Turgeon B.G."/>
            <person name="Goodwin S.B."/>
            <person name="Spatafora J.W."/>
            <person name="Crous P.W."/>
            <person name="Grigoriev I.V."/>
        </authorList>
    </citation>
    <scope>NUCLEOTIDE SEQUENCE</scope>
    <source>
        <strain evidence="11">P77</strain>
    </source>
</reference>
<proteinExistence type="inferred from homology"/>
<feature type="compositionally biased region" description="Acidic residues" evidence="10">
    <location>
        <begin position="137"/>
        <end position="172"/>
    </location>
</feature>
<evidence type="ECO:0000256" key="1">
    <source>
        <dbReference type="ARBA" id="ARBA00004567"/>
    </source>
</evidence>
<comment type="subcellular location">
    <subcellularLocation>
        <location evidence="1 9">Nucleus</location>
        <location evidence="1 9">Nuclear pore complex</location>
    </subcellularLocation>
</comment>
<dbReference type="Pfam" id="PF07575">
    <property type="entry name" value="Nucleopor_Nup85"/>
    <property type="match status" value="2"/>
</dbReference>
<dbReference type="Proteomes" id="UP000800040">
    <property type="component" value="Unassembled WGS sequence"/>
</dbReference>
<dbReference type="EMBL" id="ML975382">
    <property type="protein sequence ID" value="KAF1830828.1"/>
    <property type="molecule type" value="Genomic_DNA"/>
</dbReference>
<evidence type="ECO:0000256" key="5">
    <source>
        <dbReference type="ARBA" id="ARBA00022927"/>
    </source>
</evidence>
<evidence type="ECO:0000256" key="3">
    <source>
        <dbReference type="ARBA" id="ARBA00022448"/>
    </source>
</evidence>
<dbReference type="AlphaFoldDB" id="A0A6A5K0J8"/>
<comment type="subunit">
    <text evidence="9">Component of the nuclear pore complex (NPC).</text>
</comment>
<evidence type="ECO:0000256" key="6">
    <source>
        <dbReference type="ARBA" id="ARBA00023010"/>
    </source>
</evidence>
<evidence type="ECO:0000256" key="7">
    <source>
        <dbReference type="ARBA" id="ARBA00023132"/>
    </source>
</evidence>
<dbReference type="PANTHER" id="PTHR13373:SF21">
    <property type="entry name" value="NUCLEAR PORE COMPLEX PROTEIN NUP85"/>
    <property type="match status" value="1"/>
</dbReference>
<sequence>MFRVPSSTPPSTPGRDSYRDSHNAPSTTPAGPPPDQSMYPSSTPAGPPPAMSKGLFSTTRPTFDKPNSYHFGGSFAGNPLFGSSPPKHGLFEGIGSGAIGTSTSGRPPVQRGRPASSGQNRAASASPDDALNRDAEADYDDYDDEDEQGDDDMDEDEQDDDMDEDEGSDGEELLSAQRRSKAQNRFSHSLTSRTSANDTEPRPALVRSGAKQTQFDLLALAKGLASNRGRPTLQEADNVILETERLVEKVQASLQSDSPEKRSDVLGAVAQELIAAWQASSKANLGASMSSSRSGGAIELSHASRLAALLLTLHHPPQVDAHQRASTLSLMPARPDSKHYTPIPRVLLDWLNKTFSGASEMDAVLKEQGGYSRHPSFWEAVHVAIVRGNFARAVQLLQGAQFEHAETAEQDGLGNTGYSGAHLRFANDAVRQALELLRECPAIASDDWDIKGHDWSIFRQRVEQVYASLEEFAEGESASRHSISQPFQAAHFGISRTQASFQLSVASRKAESKVPWSVYENLGRVYQLLLGNEEEILTLSADWIEAVIGLGVWWNGEEEKLAHGSLAASRRSMMRSQRVRPVDVTPVKAYCQRLSSALAAVIQNSDEDFSVNAVDRFEVGLACVLDDNIEGALQIIQAWSLTVASAVAELASAAEWFTSAKGLMDQFDQSDLMVLSYTEQQQPKGVTKDDLLIAYSGLLATKPQLTGVQGQASKEGWEMAIQILGRLDDSIMANERIERILNDLPLESSRRVDKITQLCYNLGLPQHAVTIAQKYADHLRTNTESYGDTLLYYARAHDAQKIQEVLRVLVAHCLVKSIAYPPLDELDESLNALIKSPKQTLTKLASQDSEAASLLSNHLSGYATIRKYYDLRDEEVLLQAGEKPAHRPLARKRAAANALMVIIASAASSIRGGLYDAEIETVVQVDVLVPLLGEALIFVNQPKRTLTFSHLYDLLAAIEDFDTAPSMIRSQCDEVLSTTLLAAHDPNSSQQLPNPHHLLPKSVSNLTTASSQYSLIGSTEFSSADGQSTDGSTVLVKGGHVDDSKRGWDWRKGFRKGANSEDVVRILRLAVAREMGRAFEEGEV</sequence>
<keyword evidence="8 9" id="KW-0539">Nucleus</keyword>
<protein>
    <recommendedName>
        <fullName evidence="9">Nuclear pore complex protein Nup85</fullName>
    </recommendedName>
</protein>
<evidence type="ECO:0000256" key="10">
    <source>
        <dbReference type="SAM" id="MobiDB-lite"/>
    </source>
</evidence>
<organism evidence="11 12">
    <name type="scientific">Decorospora gaudefroyi</name>
    <dbReference type="NCBI Taxonomy" id="184978"/>
    <lineage>
        <taxon>Eukaryota</taxon>
        <taxon>Fungi</taxon>
        <taxon>Dikarya</taxon>
        <taxon>Ascomycota</taxon>
        <taxon>Pezizomycotina</taxon>
        <taxon>Dothideomycetes</taxon>
        <taxon>Pleosporomycetidae</taxon>
        <taxon>Pleosporales</taxon>
        <taxon>Pleosporineae</taxon>
        <taxon>Pleosporaceae</taxon>
        <taxon>Decorospora</taxon>
    </lineage>
</organism>
<keyword evidence="12" id="KW-1185">Reference proteome</keyword>
<name>A0A6A5K0J8_9PLEO</name>
<keyword evidence="4 9" id="KW-0509">mRNA transport</keyword>
<dbReference type="GO" id="GO:0017056">
    <property type="term" value="F:structural constituent of nuclear pore"/>
    <property type="evidence" value="ECO:0007669"/>
    <property type="project" value="TreeGrafter"/>
</dbReference>
<evidence type="ECO:0000256" key="9">
    <source>
        <dbReference type="RuleBase" id="RU365073"/>
    </source>
</evidence>
<evidence type="ECO:0000313" key="11">
    <source>
        <dbReference type="EMBL" id="KAF1830828.1"/>
    </source>
</evidence>
<evidence type="ECO:0000313" key="12">
    <source>
        <dbReference type="Proteomes" id="UP000800040"/>
    </source>
</evidence>
<gene>
    <name evidence="11" type="ORF">BDW02DRAFT_633306</name>
</gene>
<comment type="similarity">
    <text evidence="2 9">Belongs to the nucleoporin Nup85 family.</text>
</comment>
<keyword evidence="9" id="KW-0472">Membrane</keyword>
<dbReference type="OrthoDB" id="5422384at2759"/>
<dbReference type="GO" id="GO:0006606">
    <property type="term" value="P:protein import into nucleus"/>
    <property type="evidence" value="ECO:0007669"/>
    <property type="project" value="TreeGrafter"/>
</dbReference>
<accession>A0A6A5K0J8</accession>
<keyword evidence="6 9" id="KW-0811">Translocation</keyword>
<feature type="compositionally biased region" description="Polar residues" evidence="10">
    <location>
        <begin position="183"/>
        <end position="198"/>
    </location>
</feature>
<evidence type="ECO:0000256" key="4">
    <source>
        <dbReference type="ARBA" id="ARBA00022816"/>
    </source>
</evidence>
<feature type="region of interest" description="Disordered" evidence="10">
    <location>
        <begin position="1"/>
        <end position="209"/>
    </location>
</feature>
<dbReference type="GO" id="GO:0031080">
    <property type="term" value="C:nuclear pore outer ring"/>
    <property type="evidence" value="ECO:0007669"/>
    <property type="project" value="TreeGrafter"/>
</dbReference>
<dbReference type="GO" id="GO:0045893">
    <property type="term" value="P:positive regulation of DNA-templated transcription"/>
    <property type="evidence" value="ECO:0007669"/>
    <property type="project" value="TreeGrafter"/>
</dbReference>